<accession>A0ACB6QCZ5</accession>
<organism evidence="1 2">
    <name type="scientific">Lindgomyces ingoldianus</name>
    <dbReference type="NCBI Taxonomy" id="673940"/>
    <lineage>
        <taxon>Eukaryota</taxon>
        <taxon>Fungi</taxon>
        <taxon>Dikarya</taxon>
        <taxon>Ascomycota</taxon>
        <taxon>Pezizomycotina</taxon>
        <taxon>Dothideomycetes</taxon>
        <taxon>Pleosporomycetidae</taxon>
        <taxon>Pleosporales</taxon>
        <taxon>Lindgomycetaceae</taxon>
        <taxon>Lindgomyces</taxon>
    </lineage>
</organism>
<proteinExistence type="predicted"/>
<comment type="caution">
    <text evidence="1">The sequence shown here is derived from an EMBL/GenBank/DDBJ whole genome shotgun (WGS) entry which is preliminary data.</text>
</comment>
<evidence type="ECO:0000313" key="1">
    <source>
        <dbReference type="EMBL" id="KAF2464483.1"/>
    </source>
</evidence>
<reference evidence="1" key="1">
    <citation type="journal article" date="2020" name="Stud. Mycol.">
        <title>101 Dothideomycetes genomes: a test case for predicting lifestyles and emergence of pathogens.</title>
        <authorList>
            <person name="Haridas S."/>
            <person name="Albert R."/>
            <person name="Binder M."/>
            <person name="Bloem J."/>
            <person name="Labutti K."/>
            <person name="Salamov A."/>
            <person name="Andreopoulos B."/>
            <person name="Baker S."/>
            <person name="Barry K."/>
            <person name="Bills G."/>
            <person name="Bluhm B."/>
            <person name="Cannon C."/>
            <person name="Castanera R."/>
            <person name="Culley D."/>
            <person name="Daum C."/>
            <person name="Ezra D."/>
            <person name="Gonzalez J."/>
            <person name="Henrissat B."/>
            <person name="Kuo A."/>
            <person name="Liang C."/>
            <person name="Lipzen A."/>
            <person name="Lutzoni F."/>
            <person name="Magnuson J."/>
            <person name="Mondo S."/>
            <person name="Nolan M."/>
            <person name="Ohm R."/>
            <person name="Pangilinan J."/>
            <person name="Park H.-J."/>
            <person name="Ramirez L."/>
            <person name="Alfaro M."/>
            <person name="Sun H."/>
            <person name="Tritt A."/>
            <person name="Yoshinaga Y."/>
            <person name="Zwiers L.-H."/>
            <person name="Turgeon B."/>
            <person name="Goodwin S."/>
            <person name="Spatafora J."/>
            <person name="Crous P."/>
            <person name="Grigoriev I."/>
        </authorList>
    </citation>
    <scope>NUCLEOTIDE SEQUENCE</scope>
    <source>
        <strain evidence="1">ATCC 200398</strain>
    </source>
</reference>
<keyword evidence="2" id="KW-1185">Reference proteome</keyword>
<protein>
    <submittedName>
        <fullName evidence="1">AN1 zinc finger protein</fullName>
    </submittedName>
</protein>
<sequence>MTPSILIAPSQSSSTPESFTEMSNGDVEAIGAHCQMAYCHVLDFLPFRCESCRGTYCLDHRSETSHKCPKEGEWARKRNALNASTNASLPKPSLLNHDHQCSDTSCKMLIYTNRMPGNHCTTCNRHYCLKHRMQEDHDCKNLKLIGARPTTISEGQKAVKSALSSFRKAWGARARAFENTRETKVAAFAEKFKTKEEKTAAQRLKEINELKKTARGESSIPQDKRIYLHVKASADTTKSKYPSGKFFYNKDWTVGRVLDLAAKALQVENVNNRGGGEEDKLRVFHVEGGRPLRFSDKIGAPCQTGNTIVLLRGVGDPDLIEL</sequence>
<gene>
    <name evidence="1" type="ORF">BDR25DRAFT_307194</name>
</gene>
<name>A0ACB6QCZ5_9PLEO</name>
<evidence type="ECO:0000313" key="2">
    <source>
        <dbReference type="Proteomes" id="UP000799755"/>
    </source>
</evidence>
<dbReference type="EMBL" id="MU003536">
    <property type="protein sequence ID" value="KAF2464483.1"/>
    <property type="molecule type" value="Genomic_DNA"/>
</dbReference>
<dbReference type="Proteomes" id="UP000799755">
    <property type="component" value="Unassembled WGS sequence"/>
</dbReference>